<dbReference type="PANTHER" id="PTHR33164">
    <property type="entry name" value="TRANSCRIPTIONAL REGULATOR, MARR FAMILY"/>
    <property type="match status" value="1"/>
</dbReference>
<gene>
    <name evidence="2" type="ORF">Q765_09895</name>
</gene>
<comment type="caution">
    <text evidence="2">The sequence shown here is derived from an EMBL/GenBank/DDBJ whole genome shotgun (WGS) entry which is preliminary data.</text>
</comment>
<dbReference type="OrthoDB" id="763883at2"/>
<dbReference type="RefSeq" id="WP_026300106.1">
    <property type="nucleotide sequence ID" value="NZ_JRLX01000009.1"/>
</dbReference>
<dbReference type="SMART" id="SM00347">
    <property type="entry name" value="HTH_MARR"/>
    <property type="match status" value="1"/>
</dbReference>
<protein>
    <submittedName>
        <fullName evidence="2">MarR family transcriptional regulator</fullName>
    </submittedName>
</protein>
<proteinExistence type="predicted"/>
<dbReference type="PROSITE" id="PS50995">
    <property type="entry name" value="HTH_MARR_2"/>
    <property type="match status" value="1"/>
</dbReference>
<feature type="domain" description="HTH marR-type" evidence="1">
    <location>
        <begin position="1"/>
        <end position="149"/>
    </location>
</feature>
<dbReference type="InterPro" id="IPR000835">
    <property type="entry name" value="HTH_MarR-typ"/>
</dbReference>
<dbReference type="InterPro" id="IPR036388">
    <property type="entry name" value="WH-like_DNA-bd_sf"/>
</dbReference>
<dbReference type="eggNOG" id="COG1846">
    <property type="taxonomic scope" value="Bacteria"/>
</dbReference>
<organism evidence="2 3">
    <name type="scientific">Flavobacterium rivuli WB 3.3-2 = DSM 21788</name>
    <dbReference type="NCBI Taxonomy" id="1121895"/>
    <lineage>
        <taxon>Bacteria</taxon>
        <taxon>Pseudomonadati</taxon>
        <taxon>Bacteroidota</taxon>
        <taxon>Flavobacteriia</taxon>
        <taxon>Flavobacteriales</taxon>
        <taxon>Flavobacteriaceae</taxon>
        <taxon>Flavobacterium</taxon>
    </lineage>
</organism>
<evidence type="ECO:0000313" key="3">
    <source>
        <dbReference type="Proteomes" id="UP000030152"/>
    </source>
</evidence>
<dbReference type="STRING" id="1121895.GCA_000378485_03085"/>
<dbReference type="Gene3D" id="1.10.10.10">
    <property type="entry name" value="Winged helix-like DNA-binding domain superfamily/Winged helix DNA-binding domain"/>
    <property type="match status" value="1"/>
</dbReference>
<dbReference type="GO" id="GO:0003700">
    <property type="term" value="F:DNA-binding transcription factor activity"/>
    <property type="evidence" value="ECO:0007669"/>
    <property type="project" value="InterPro"/>
</dbReference>
<dbReference type="Pfam" id="PF01047">
    <property type="entry name" value="MarR"/>
    <property type="match status" value="1"/>
</dbReference>
<dbReference type="Proteomes" id="UP000030152">
    <property type="component" value="Unassembled WGS sequence"/>
</dbReference>
<sequence>MKIEDVIKSENMTLSKRAIMNVMYAHSVVAENISDVMKGYDLSPEQFNVLRILRGQKGKPANMGIIQERMIAKTSNTTRLVDKLLLKELVNRKVCPGNRRQMEITITEKGLELLKELDPKVDEHEAKFANNLTTEEQEQLINLLEKYRTI</sequence>
<dbReference type="AlphaFoldDB" id="A0A0A2M4Z2"/>
<dbReference type="PRINTS" id="PR00598">
    <property type="entry name" value="HTHMARR"/>
</dbReference>
<evidence type="ECO:0000313" key="2">
    <source>
        <dbReference type="EMBL" id="KGO86533.1"/>
    </source>
</evidence>
<name>A0A0A2M4Z2_9FLAO</name>
<keyword evidence="3" id="KW-1185">Reference proteome</keyword>
<dbReference type="SUPFAM" id="SSF46785">
    <property type="entry name" value="Winged helix' DNA-binding domain"/>
    <property type="match status" value="1"/>
</dbReference>
<dbReference type="InterPro" id="IPR036390">
    <property type="entry name" value="WH_DNA-bd_sf"/>
</dbReference>
<dbReference type="PANTHER" id="PTHR33164:SF43">
    <property type="entry name" value="HTH-TYPE TRANSCRIPTIONAL REPRESSOR YETL"/>
    <property type="match status" value="1"/>
</dbReference>
<dbReference type="GO" id="GO:0006950">
    <property type="term" value="P:response to stress"/>
    <property type="evidence" value="ECO:0007669"/>
    <property type="project" value="TreeGrafter"/>
</dbReference>
<evidence type="ECO:0000259" key="1">
    <source>
        <dbReference type="PROSITE" id="PS50995"/>
    </source>
</evidence>
<accession>A0A0A2M4Z2</accession>
<dbReference type="EMBL" id="JRLX01000009">
    <property type="protein sequence ID" value="KGO86533.1"/>
    <property type="molecule type" value="Genomic_DNA"/>
</dbReference>
<dbReference type="InterPro" id="IPR039422">
    <property type="entry name" value="MarR/SlyA-like"/>
</dbReference>
<reference evidence="2 3" key="1">
    <citation type="submission" date="2013-09" db="EMBL/GenBank/DDBJ databases">
        <authorList>
            <person name="Zeng Z."/>
            <person name="Chen C."/>
        </authorList>
    </citation>
    <scope>NUCLEOTIDE SEQUENCE [LARGE SCALE GENOMIC DNA]</scope>
    <source>
        <strain evidence="2 3">WB 3.3-2</strain>
    </source>
</reference>